<keyword evidence="2" id="KW-0736">Signalosome</keyword>
<evidence type="ECO:0000256" key="2">
    <source>
        <dbReference type="ARBA" id="ARBA00022790"/>
    </source>
</evidence>
<dbReference type="InterPro" id="IPR045237">
    <property type="entry name" value="COPS7/eIF3m"/>
</dbReference>
<dbReference type="GO" id="GO:0008180">
    <property type="term" value="C:COP9 signalosome"/>
    <property type="evidence" value="ECO:0007669"/>
    <property type="project" value="UniProtKB-KW"/>
</dbReference>
<evidence type="ECO:0000313" key="6">
    <source>
        <dbReference type="Proteomes" id="UP001324427"/>
    </source>
</evidence>
<dbReference type="Proteomes" id="UP001324427">
    <property type="component" value="Unassembled WGS sequence"/>
</dbReference>
<dbReference type="Pfam" id="PF22061">
    <property type="entry name" value="CSN7_HB_subdom"/>
    <property type="match status" value="1"/>
</dbReference>
<sequence>MDQTRALNALAPFLALAKSATAPRAAADLITQATSAPNTYIFAELLHQPNIQALAGQEQYGGHHELLKVFAWGTWGSYHATDNLPQLSDAQATKLRLLSLLTLAAQHPTVASTESHLSYASLCANLDLAHPIDLEHLVTQAIYNDLLTGTLNPATQTVVITSVAPLRDLAPGSISTMMAELAAWSGRCEGVLADLEHEIQVVRAEARKRAAREGRAERQVRGVTEAGEKGGSGGGGGGSGVLGTSRSGHNTRGNKRADDDDEAGDAMEVDGGGGGGGGASLTGGGGKKRTGGGGGGGIFGAMGRLGGKSGR</sequence>
<accession>A0AAV9JDA5</accession>
<name>A0AAV9JDA5_9PEZI</name>
<dbReference type="SMART" id="SM00088">
    <property type="entry name" value="PINT"/>
    <property type="match status" value="1"/>
</dbReference>
<feature type="compositionally biased region" description="Gly residues" evidence="3">
    <location>
        <begin position="229"/>
        <end position="241"/>
    </location>
</feature>
<evidence type="ECO:0000259" key="4">
    <source>
        <dbReference type="PROSITE" id="PS50250"/>
    </source>
</evidence>
<feature type="domain" description="PCI" evidence="4">
    <location>
        <begin position="2"/>
        <end position="165"/>
    </location>
</feature>
<dbReference type="Pfam" id="PF01399">
    <property type="entry name" value="PCI"/>
    <property type="match status" value="1"/>
</dbReference>
<feature type="compositionally biased region" description="Acidic residues" evidence="3">
    <location>
        <begin position="259"/>
        <end position="268"/>
    </location>
</feature>
<dbReference type="PROSITE" id="PS50250">
    <property type="entry name" value="PCI"/>
    <property type="match status" value="1"/>
</dbReference>
<evidence type="ECO:0000256" key="1">
    <source>
        <dbReference type="ARBA" id="ARBA00008482"/>
    </source>
</evidence>
<dbReference type="PANTHER" id="PTHR15350">
    <property type="entry name" value="COP9 SIGNALOSOME COMPLEX SUBUNIT 7/DENDRITIC CELL PROTEIN GA17"/>
    <property type="match status" value="1"/>
</dbReference>
<comment type="caution">
    <text evidence="5">The sequence shown here is derived from an EMBL/GenBank/DDBJ whole genome shotgun (WGS) entry which is preliminary data.</text>
</comment>
<dbReference type="AlphaFoldDB" id="A0AAV9JDA5"/>
<dbReference type="EMBL" id="JAVFHQ010000038">
    <property type="protein sequence ID" value="KAK4542814.1"/>
    <property type="molecule type" value="Genomic_DNA"/>
</dbReference>
<dbReference type="PANTHER" id="PTHR15350:SF5">
    <property type="entry name" value="COP9 SIGNALOSOME COMPLEX SUBUNIT 7"/>
    <property type="match status" value="1"/>
</dbReference>
<feature type="region of interest" description="Disordered" evidence="3">
    <location>
        <begin position="209"/>
        <end position="311"/>
    </location>
</feature>
<dbReference type="InterPro" id="IPR000717">
    <property type="entry name" value="PCI_dom"/>
</dbReference>
<feature type="compositionally biased region" description="Basic and acidic residues" evidence="3">
    <location>
        <begin position="209"/>
        <end position="220"/>
    </location>
</feature>
<comment type="similarity">
    <text evidence="1">Belongs to the CSN7/EIF3M family. CSN7 subfamily.</text>
</comment>
<evidence type="ECO:0000256" key="3">
    <source>
        <dbReference type="SAM" id="MobiDB-lite"/>
    </source>
</evidence>
<keyword evidence="6" id="KW-1185">Reference proteome</keyword>
<reference evidence="5 6" key="1">
    <citation type="submission" date="2021-11" db="EMBL/GenBank/DDBJ databases">
        <title>Black yeast isolated from Biological Soil Crust.</title>
        <authorList>
            <person name="Kurbessoian T."/>
        </authorList>
    </citation>
    <scope>NUCLEOTIDE SEQUENCE [LARGE SCALE GENOMIC DNA]</scope>
    <source>
        <strain evidence="5 6">CCFEE 5522</strain>
    </source>
</reference>
<feature type="compositionally biased region" description="Gly residues" evidence="3">
    <location>
        <begin position="270"/>
        <end position="311"/>
    </location>
</feature>
<organism evidence="5 6">
    <name type="scientific">Oleoguttula mirabilis</name>
    <dbReference type="NCBI Taxonomy" id="1507867"/>
    <lineage>
        <taxon>Eukaryota</taxon>
        <taxon>Fungi</taxon>
        <taxon>Dikarya</taxon>
        <taxon>Ascomycota</taxon>
        <taxon>Pezizomycotina</taxon>
        <taxon>Dothideomycetes</taxon>
        <taxon>Dothideomycetidae</taxon>
        <taxon>Mycosphaerellales</taxon>
        <taxon>Teratosphaeriaceae</taxon>
        <taxon>Oleoguttula</taxon>
    </lineage>
</organism>
<evidence type="ECO:0000313" key="5">
    <source>
        <dbReference type="EMBL" id="KAK4542814.1"/>
    </source>
</evidence>
<protein>
    <recommendedName>
        <fullName evidence="4">PCI domain-containing protein</fullName>
    </recommendedName>
</protein>
<gene>
    <name evidence="5" type="ORF">LTR36_006190</name>
</gene>
<proteinExistence type="inferred from homology"/>